<proteinExistence type="inferred from homology"/>
<comment type="similarity">
    <text evidence="2 9">Belongs to the binding-protein-dependent transport system permease family.</text>
</comment>
<evidence type="ECO:0000256" key="1">
    <source>
        <dbReference type="ARBA" id="ARBA00004651"/>
    </source>
</evidence>
<dbReference type="GO" id="GO:0042918">
    <property type="term" value="P:alkanesulfonate transmembrane transport"/>
    <property type="evidence" value="ECO:0007669"/>
    <property type="project" value="UniProtKB-ARBA"/>
</dbReference>
<comment type="caution">
    <text evidence="11">The sequence shown here is derived from an EMBL/GenBank/DDBJ whole genome shotgun (WGS) entry which is preliminary data.</text>
</comment>
<comment type="function">
    <text evidence="8">Probably part of an ABC transporter complex. Probably responsible for the translocation of the substrate across the membrane.</text>
</comment>
<keyword evidence="5 9" id="KW-0812">Transmembrane</keyword>
<keyword evidence="6 9" id="KW-1133">Transmembrane helix</keyword>
<accession>A0A8E3B6W0</accession>
<feature type="transmembrane region" description="Helical" evidence="9">
    <location>
        <begin position="39"/>
        <end position="60"/>
    </location>
</feature>
<dbReference type="FunFam" id="1.10.3720.10:FF:000003">
    <property type="entry name" value="Aliphatic sulfonate ABC transporter permease"/>
    <property type="match status" value="1"/>
</dbReference>
<comment type="subcellular location">
    <subcellularLocation>
        <location evidence="1 9">Cell membrane</location>
        <topology evidence="1 9">Multi-pass membrane protein</topology>
    </subcellularLocation>
</comment>
<dbReference type="CDD" id="cd06261">
    <property type="entry name" value="TM_PBP2"/>
    <property type="match status" value="1"/>
</dbReference>
<evidence type="ECO:0000256" key="5">
    <source>
        <dbReference type="ARBA" id="ARBA00022692"/>
    </source>
</evidence>
<evidence type="ECO:0000256" key="2">
    <source>
        <dbReference type="ARBA" id="ARBA00009306"/>
    </source>
</evidence>
<evidence type="ECO:0000256" key="7">
    <source>
        <dbReference type="ARBA" id="ARBA00023136"/>
    </source>
</evidence>
<protein>
    <submittedName>
        <fullName evidence="11">Sulfonate transport system permease protein</fullName>
    </submittedName>
</protein>
<dbReference type="SUPFAM" id="SSF161098">
    <property type="entry name" value="MetI-like"/>
    <property type="match status" value="1"/>
</dbReference>
<evidence type="ECO:0000313" key="11">
    <source>
        <dbReference type="EMBL" id="PWJ93769.1"/>
    </source>
</evidence>
<dbReference type="GO" id="GO:0005886">
    <property type="term" value="C:plasma membrane"/>
    <property type="evidence" value="ECO:0007669"/>
    <property type="project" value="UniProtKB-SubCell"/>
</dbReference>
<evidence type="ECO:0000259" key="10">
    <source>
        <dbReference type="PROSITE" id="PS50928"/>
    </source>
</evidence>
<dbReference type="InterPro" id="IPR000515">
    <property type="entry name" value="MetI-like"/>
</dbReference>
<feature type="transmembrane region" description="Helical" evidence="9">
    <location>
        <begin position="98"/>
        <end position="117"/>
    </location>
</feature>
<feature type="transmembrane region" description="Helical" evidence="9">
    <location>
        <begin position="72"/>
        <end position="91"/>
    </location>
</feature>
<feature type="domain" description="ABC transmembrane type-1" evidence="10">
    <location>
        <begin position="89"/>
        <end position="269"/>
    </location>
</feature>
<dbReference type="Pfam" id="PF00528">
    <property type="entry name" value="BPD_transp_1"/>
    <property type="match status" value="1"/>
</dbReference>
<dbReference type="PROSITE" id="PS50928">
    <property type="entry name" value="ABC_TM1"/>
    <property type="match status" value="1"/>
</dbReference>
<dbReference type="AlphaFoldDB" id="A0A8E3B6W0"/>
<reference evidence="11 12" key="1">
    <citation type="submission" date="2018-05" db="EMBL/GenBank/DDBJ databases">
        <title>Genomic Encyclopedia of Type Strains, Phase IV (KMG-IV): sequencing the most valuable type-strain genomes for metagenomic binning, comparative biology and taxonomic classification.</title>
        <authorList>
            <person name="Goeker M."/>
        </authorList>
    </citation>
    <scope>NUCLEOTIDE SEQUENCE [LARGE SCALE GENOMIC DNA]</scope>
    <source>
        <strain evidence="11 12">DSM 2626</strain>
    </source>
</reference>
<name>A0A8E3B6W0_RHILI</name>
<organism evidence="11 12">
    <name type="scientific">Rhizobium loti</name>
    <name type="common">Mesorhizobium loti</name>
    <dbReference type="NCBI Taxonomy" id="381"/>
    <lineage>
        <taxon>Bacteria</taxon>
        <taxon>Pseudomonadati</taxon>
        <taxon>Pseudomonadota</taxon>
        <taxon>Alphaproteobacteria</taxon>
        <taxon>Hyphomicrobiales</taxon>
        <taxon>Phyllobacteriaceae</taxon>
        <taxon>Mesorhizobium</taxon>
    </lineage>
</organism>
<dbReference type="Gene3D" id="1.10.3720.10">
    <property type="entry name" value="MetI-like"/>
    <property type="match status" value="1"/>
</dbReference>
<feature type="transmembrane region" description="Helical" evidence="9">
    <location>
        <begin position="199"/>
        <end position="226"/>
    </location>
</feature>
<keyword evidence="7 9" id="KW-0472">Membrane</keyword>
<evidence type="ECO:0000256" key="3">
    <source>
        <dbReference type="ARBA" id="ARBA00022448"/>
    </source>
</evidence>
<dbReference type="PANTHER" id="PTHR30151">
    <property type="entry name" value="ALKANE SULFONATE ABC TRANSPORTER-RELATED, MEMBRANE SUBUNIT"/>
    <property type="match status" value="1"/>
</dbReference>
<evidence type="ECO:0000256" key="6">
    <source>
        <dbReference type="ARBA" id="ARBA00022989"/>
    </source>
</evidence>
<sequence>MTMTLQHIERPAIIGTHGNGTRLAADFLRWNGRAAVRFLSRYGVLVGFLVLWQLASSVGWVNASVLPPVDKIVAALWKGLIGGALLGDISISLQRAGIAFAAAVAVAIPLGLFMGQVRAVETAFDPILQVFRQTSALALYPVFILLLGLGETSKIFVIFWATLFPLLLNTTSGVKEVDPKLLEMARVYGASRLTIFRRVVLPGAVPSIFVGLRLSATTALLLLIASEMIGANKGIGFQVMNAQYNFQIPLMFAAIVILAGLGLIANQALVVLQRRLCRWSNPVN</sequence>
<evidence type="ECO:0000256" key="4">
    <source>
        <dbReference type="ARBA" id="ARBA00022475"/>
    </source>
</evidence>
<evidence type="ECO:0000313" key="12">
    <source>
        <dbReference type="Proteomes" id="UP000245631"/>
    </source>
</evidence>
<gene>
    <name evidence="11" type="ORF">C8D77_101449</name>
</gene>
<dbReference type="InterPro" id="IPR035906">
    <property type="entry name" value="MetI-like_sf"/>
</dbReference>
<keyword evidence="3 9" id="KW-0813">Transport</keyword>
<evidence type="ECO:0000256" key="8">
    <source>
        <dbReference type="ARBA" id="ARBA00056719"/>
    </source>
</evidence>
<feature type="transmembrane region" description="Helical" evidence="9">
    <location>
        <begin position="137"/>
        <end position="168"/>
    </location>
</feature>
<keyword evidence="4" id="KW-1003">Cell membrane</keyword>
<dbReference type="EMBL" id="QGGH01000001">
    <property type="protein sequence ID" value="PWJ93769.1"/>
    <property type="molecule type" value="Genomic_DNA"/>
</dbReference>
<dbReference type="PANTHER" id="PTHR30151:SF38">
    <property type="entry name" value="ALIPHATIC SULFONATES TRANSPORT PERMEASE PROTEIN SSUC-RELATED"/>
    <property type="match status" value="1"/>
</dbReference>
<dbReference type="Proteomes" id="UP000245631">
    <property type="component" value="Unassembled WGS sequence"/>
</dbReference>
<feature type="transmembrane region" description="Helical" evidence="9">
    <location>
        <begin position="246"/>
        <end position="272"/>
    </location>
</feature>
<evidence type="ECO:0000256" key="9">
    <source>
        <dbReference type="RuleBase" id="RU363032"/>
    </source>
</evidence>